<dbReference type="PANTHER" id="PTHR31284:SF22">
    <property type="entry name" value="ACID PHOSPHATASE"/>
    <property type="match status" value="1"/>
</dbReference>
<comment type="caution">
    <text evidence="2">The sequence shown here is derived from an EMBL/GenBank/DDBJ whole genome shotgun (WGS) entry which is preliminary data.</text>
</comment>
<evidence type="ECO:0000313" key="3">
    <source>
        <dbReference type="Proteomes" id="UP001054252"/>
    </source>
</evidence>
<gene>
    <name evidence="2" type="ORF">SLEP1_g37410</name>
</gene>
<dbReference type="EMBL" id="BPVZ01000079">
    <property type="protein sequence ID" value="GKV28340.1"/>
    <property type="molecule type" value="Genomic_DNA"/>
</dbReference>
<keyword evidence="3" id="KW-1185">Reference proteome</keyword>
<keyword evidence="1" id="KW-0472">Membrane</keyword>
<name>A0AAV5KV36_9ROSI</name>
<dbReference type="PANTHER" id="PTHR31284">
    <property type="entry name" value="ACID PHOSPHATASE-LIKE PROTEIN"/>
    <property type="match status" value="1"/>
</dbReference>
<dbReference type="Proteomes" id="UP001054252">
    <property type="component" value="Unassembled WGS sequence"/>
</dbReference>
<evidence type="ECO:0000313" key="2">
    <source>
        <dbReference type="EMBL" id="GKV28340.1"/>
    </source>
</evidence>
<dbReference type="Gene3D" id="3.40.50.1000">
    <property type="entry name" value="HAD superfamily/HAD-like"/>
    <property type="match status" value="1"/>
</dbReference>
<dbReference type="InterPro" id="IPR023214">
    <property type="entry name" value="HAD_sf"/>
</dbReference>
<sequence length="136" mass="15530">MTSFAAMIFIGLLVTVEVLFITLLITLAVMLQTCQSRSKGIVEIQKPSNYQSYCKIFYLQAELNSLEAHELPSVCRSLAIEYIREGRYARDLNFTMWMIESYFHSLTPLHDGPDVVLMDIDLNVMAAMVVLKMQNN</sequence>
<dbReference type="AlphaFoldDB" id="A0AAV5KV36"/>
<keyword evidence="1" id="KW-0812">Transmembrane</keyword>
<keyword evidence="1" id="KW-1133">Transmembrane helix</keyword>
<feature type="transmembrane region" description="Helical" evidence="1">
    <location>
        <begin position="6"/>
        <end position="31"/>
    </location>
</feature>
<protein>
    <submittedName>
        <fullName evidence="2">Uncharacterized protein</fullName>
    </submittedName>
</protein>
<reference evidence="2 3" key="1">
    <citation type="journal article" date="2021" name="Commun. Biol.">
        <title>The genome of Shorea leprosula (Dipterocarpaceae) highlights the ecological relevance of drought in aseasonal tropical rainforests.</title>
        <authorList>
            <person name="Ng K.K.S."/>
            <person name="Kobayashi M.J."/>
            <person name="Fawcett J.A."/>
            <person name="Hatakeyama M."/>
            <person name="Paape T."/>
            <person name="Ng C.H."/>
            <person name="Ang C.C."/>
            <person name="Tnah L.H."/>
            <person name="Lee C.T."/>
            <person name="Nishiyama T."/>
            <person name="Sese J."/>
            <person name="O'Brien M.J."/>
            <person name="Copetti D."/>
            <person name="Mohd Noor M.I."/>
            <person name="Ong R.C."/>
            <person name="Putra M."/>
            <person name="Sireger I.Z."/>
            <person name="Indrioko S."/>
            <person name="Kosugi Y."/>
            <person name="Izuno A."/>
            <person name="Isagi Y."/>
            <person name="Lee S.L."/>
            <person name="Shimizu K.K."/>
        </authorList>
    </citation>
    <scope>NUCLEOTIDE SEQUENCE [LARGE SCALE GENOMIC DNA]</scope>
    <source>
        <strain evidence="2">214</strain>
    </source>
</reference>
<evidence type="ECO:0000256" key="1">
    <source>
        <dbReference type="SAM" id="Phobius"/>
    </source>
</evidence>
<organism evidence="2 3">
    <name type="scientific">Rubroshorea leprosula</name>
    <dbReference type="NCBI Taxonomy" id="152421"/>
    <lineage>
        <taxon>Eukaryota</taxon>
        <taxon>Viridiplantae</taxon>
        <taxon>Streptophyta</taxon>
        <taxon>Embryophyta</taxon>
        <taxon>Tracheophyta</taxon>
        <taxon>Spermatophyta</taxon>
        <taxon>Magnoliopsida</taxon>
        <taxon>eudicotyledons</taxon>
        <taxon>Gunneridae</taxon>
        <taxon>Pentapetalae</taxon>
        <taxon>rosids</taxon>
        <taxon>malvids</taxon>
        <taxon>Malvales</taxon>
        <taxon>Dipterocarpaceae</taxon>
        <taxon>Rubroshorea</taxon>
    </lineage>
</organism>
<accession>A0AAV5KV36</accession>
<proteinExistence type="predicted"/>